<gene>
    <name evidence="1" type="ordered locus">BT_2444</name>
</gene>
<dbReference type="PaxDb" id="226186-BT_2444"/>
<reference evidence="1 2" key="2">
    <citation type="journal article" date="2009" name="Proc. Natl. Acad. Sci. U.S.A.">
        <title>Characterizing a model human gut microbiota composed of members of its two dominant bacterial phyla.</title>
        <authorList>
            <person name="Mahowald M.A."/>
            <person name="Rey F.E."/>
            <person name="Seedorf H."/>
            <person name="Turnbaugh P.J."/>
            <person name="Fulton R.S."/>
            <person name="Wollam A."/>
            <person name="Shah N."/>
            <person name="Wang C."/>
            <person name="Magrini V."/>
            <person name="Wilson R.K."/>
            <person name="Cantarel B.L."/>
            <person name="Coutinho P.M."/>
            <person name="Henrissat B."/>
            <person name="Crock L.W."/>
            <person name="Russell A."/>
            <person name="Verberkmoes N.C."/>
            <person name="Hettich R.L."/>
            <person name="Gordon J.I."/>
        </authorList>
    </citation>
    <scope>NUCLEOTIDE SEQUENCE [LARGE SCALE GENOMIC DNA]</scope>
    <source>
        <strain evidence="2">ATCC 29148 / DSM 2079 / JCM 5827 / CCUG 10774 / NCTC 10582 / VPI-5482 / E50</strain>
    </source>
</reference>
<evidence type="ECO:0000313" key="2">
    <source>
        <dbReference type="Proteomes" id="UP000001414"/>
    </source>
</evidence>
<dbReference type="eggNOG" id="COG3883">
    <property type="taxonomic scope" value="Bacteria"/>
</dbReference>
<dbReference type="AlphaFoldDB" id="Q8A503"/>
<dbReference type="PATRIC" id="fig|226186.12.peg.2506"/>
<dbReference type="HOGENOM" id="CLU_622089_0_0_10"/>
<evidence type="ECO:0000313" key="1">
    <source>
        <dbReference type="EMBL" id="AAO77551.1"/>
    </source>
</evidence>
<reference evidence="1 2" key="1">
    <citation type="journal article" date="2003" name="Science">
        <title>A genomic view of the human-Bacteroides thetaiotaomicron symbiosis.</title>
        <authorList>
            <person name="Xu J."/>
            <person name="Bjursell M.K."/>
            <person name="Himrod J."/>
            <person name="Deng S."/>
            <person name="Carmichael L.K."/>
            <person name="Chiang H.C."/>
            <person name="Hooper L.V."/>
            <person name="Gordon J.I."/>
        </authorList>
    </citation>
    <scope>NUCLEOTIDE SEQUENCE [LARGE SCALE GENOMIC DNA]</scope>
    <source>
        <strain evidence="2">ATCC 29148 / DSM 2079 / JCM 5827 / CCUG 10774 / NCTC 10582 / VPI-5482 / E50</strain>
    </source>
</reference>
<organism evidence="1 2">
    <name type="scientific">Bacteroides thetaiotaomicron (strain ATCC 29148 / DSM 2079 / JCM 5827 / CCUG 10774 / NCTC 10582 / VPI-5482 / E50)</name>
    <dbReference type="NCBI Taxonomy" id="226186"/>
    <lineage>
        <taxon>Bacteria</taxon>
        <taxon>Pseudomonadati</taxon>
        <taxon>Bacteroidota</taxon>
        <taxon>Bacteroidia</taxon>
        <taxon>Bacteroidales</taxon>
        <taxon>Bacteroidaceae</taxon>
        <taxon>Bacteroides</taxon>
    </lineage>
</organism>
<sequence length="440" mass="47432">MLFGALALATGASFVGCKDYDDDIDAVNARVDGIEKTLSELQAQVGGYVKSVVYDASTGKLTVTGADSKEYTIPMPEELPSYTLDVTKDGKITLKKDGKEVSSGTIDIPEIPEIPTYKEFDPLLLTVKDGYVYYDGTKTSVAIPETAKGSITAILDEKGVVTGYRIVTIENGKEVTGEFSVIDAIPLKGLVFEPTCYVGGISALKANNLTYNAWSQNAYAKPSETGETYKSNPTLSYITPQIWAYYHMNPASVSMAQIESLKFLSGDKDYYPVSRAAAMDPTANIKKSDVVTEDGQRYLKVAMDADAEKIPALNSGKVAVYALQAQTKAIGADEAKVITSDYASIYKVLMSDFVLETKIDAEDVILYGQSISRTGSTPNANAGKAQEAIDANADYTVATDGTLKLADKISTYYKENNGTELVKMTNIKDNGLKYVFTASN</sequence>
<dbReference type="KEGG" id="bth:BT_2444"/>
<dbReference type="OrthoDB" id="1099207at2"/>
<accession>Q8A503</accession>
<dbReference type="Proteomes" id="UP000001414">
    <property type="component" value="Chromosome"/>
</dbReference>
<dbReference type="InParanoid" id="Q8A503"/>
<keyword evidence="2" id="KW-1185">Reference proteome</keyword>
<dbReference type="EMBL" id="AE015928">
    <property type="protein sequence ID" value="AAO77551.1"/>
    <property type="molecule type" value="Genomic_DNA"/>
</dbReference>
<dbReference type="EnsemblBacteria" id="AAO77551">
    <property type="protein sequence ID" value="AAO77551"/>
    <property type="gene ID" value="BT_2444"/>
</dbReference>
<protein>
    <recommendedName>
        <fullName evidence="3">DUF4988 domain-containing protein</fullName>
    </recommendedName>
</protein>
<dbReference type="STRING" id="226186.BT_2444"/>
<name>Q8A503_BACTN</name>
<evidence type="ECO:0008006" key="3">
    <source>
        <dbReference type="Google" id="ProtNLM"/>
    </source>
</evidence>
<proteinExistence type="predicted"/>